<comment type="caution">
    <text evidence="1">The sequence shown here is derived from an EMBL/GenBank/DDBJ whole genome shotgun (WGS) entry which is preliminary data.</text>
</comment>
<organism evidence="1 2">
    <name type="scientific">Psophocarpus tetragonolobus</name>
    <name type="common">Winged bean</name>
    <name type="synonym">Dolichos tetragonolobus</name>
    <dbReference type="NCBI Taxonomy" id="3891"/>
    <lineage>
        <taxon>Eukaryota</taxon>
        <taxon>Viridiplantae</taxon>
        <taxon>Streptophyta</taxon>
        <taxon>Embryophyta</taxon>
        <taxon>Tracheophyta</taxon>
        <taxon>Spermatophyta</taxon>
        <taxon>Magnoliopsida</taxon>
        <taxon>eudicotyledons</taxon>
        <taxon>Gunneridae</taxon>
        <taxon>Pentapetalae</taxon>
        <taxon>rosids</taxon>
        <taxon>fabids</taxon>
        <taxon>Fabales</taxon>
        <taxon>Fabaceae</taxon>
        <taxon>Papilionoideae</taxon>
        <taxon>50 kb inversion clade</taxon>
        <taxon>NPAAA clade</taxon>
        <taxon>indigoferoid/millettioid clade</taxon>
        <taxon>Phaseoleae</taxon>
        <taxon>Psophocarpus</taxon>
    </lineage>
</organism>
<dbReference type="Proteomes" id="UP001386955">
    <property type="component" value="Unassembled WGS sequence"/>
</dbReference>
<evidence type="ECO:0000313" key="1">
    <source>
        <dbReference type="EMBL" id="KAK7401133.1"/>
    </source>
</evidence>
<reference evidence="1 2" key="1">
    <citation type="submission" date="2024-01" db="EMBL/GenBank/DDBJ databases">
        <title>The genomes of 5 underutilized Papilionoideae crops provide insights into root nodulation and disease resistanc.</title>
        <authorList>
            <person name="Jiang F."/>
        </authorList>
    </citation>
    <scope>NUCLEOTIDE SEQUENCE [LARGE SCALE GENOMIC DNA]</scope>
    <source>
        <strain evidence="1">DUOXIRENSHENG_FW03</strain>
        <tissue evidence="1">Leaves</tissue>
    </source>
</reference>
<name>A0AAN9SP53_PSOTE</name>
<protein>
    <submittedName>
        <fullName evidence="1">Uncharacterized protein</fullName>
    </submittedName>
</protein>
<keyword evidence="2" id="KW-1185">Reference proteome</keyword>
<dbReference type="AlphaFoldDB" id="A0AAN9SP53"/>
<proteinExistence type="predicted"/>
<gene>
    <name evidence="1" type="ORF">VNO78_12449</name>
</gene>
<dbReference type="EMBL" id="JAYMYS010000003">
    <property type="protein sequence ID" value="KAK7401133.1"/>
    <property type="molecule type" value="Genomic_DNA"/>
</dbReference>
<sequence length="108" mass="12081">MINRSTVVTTAVLSPSPLLHHLSDETHINGDAGDIAEDEMREHWTWRLTVKMKLLRDLSHNLSEDVIQFGYGFESVHAVQGKEVVVDGRLLAFDQLIGETEEEKVIGG</sequence>
<evidence type="ECO:0000313" key="2">
    <source>
        <dbReference type="Proteomes" id="UP001386955"/>
    </source>
</evidence>
<accession>A0AAN9SP53</accession>